<reference evidence="3" key="1">
    <citation type="journal article" date="2019" name="Int. J. Syst. Evol. Microbiol.">
        <title>The Global Catalogue of Microorganisms (GCM) 10K type strain sequencing project: providing services to taxonomists for standard genome sequencing and annotation.</title>
        <authorList>
            <consortium name="The Broad Institute Genomics Platform"/>
            <consortium name="The Broad Institute Genome Sequencing Center for Infectious Disease"/>
            <person name="Wu L."/>
            <person name="Ma J."/>
        </authorList>
    </citation>
    <scope>NUCLEOTIDE SEQUENCE [LARGE SCALE GENOMIC DNA]</scope>
    <source>
        <strain evidence="3">JCM 18127</strain>
    </source>
</reference>
<feature type="region of interest" description="Disordered" evidence="1">
    <location>
        <begin position="1"/>
        <end position="53"/>
    </location>
</feature>
<dbReference type="RefSeq" id="WP_345265258.1">
    <property type="nucleotide sequence ID" value="NZ_BAABIM010000002.1"/>
</dbReference>
<protein>
    <submittedName>
        <fullName evidence="2">Uncharacterized protein</fullName>
    </submittedName>
</protein>
<name>A0ABP8W7U2_9ACTN</name>
<proteinExistence type="predicted"/>
<sequence length="53" mass="5523">MTAPVPEETNAAQDLTEQPPGTHEDDLPDGDDAGGTSDAQEENAETAQDQPSQ</sequence>
<keyword evidence="3" id="KW-1185">Reference proteome</keyword>
<organism evidence="2 3">
    <name type="scientific">Nocardioides nanhaiensis</name>
    <dbReference type="NCBI Taxonomy" id="1476871"/>
    <lineage>
        <taxon>Bacteria</taxon>
        <taxon>Bacillati</taxon>
        <taxon>Actinomycetota</taxon>
        <taxon>Actinomycetes</taxon>
        <taxon>Propionibacteriales</taxon>
        <taxon>Nocardioidaceae</taxon>
        <taxon>Nocardioides</taxon>
    </lineage>
</organism>
<dbReference type="Proteomes" id="UP001500621">
    <property type="component" value="Unassembled WGS sequence"/>
</dbReference>
<evidence type="ECO:0000313" key="3">
    <source>
        <dbReference type="Proteomes" id="UP001500621"/>
    </source>
</evidence>
<evidence type="ECO:0000256" key="1">
    <source>
        <dbReference type="SAM" id="MobiDB-lite"/>
    </source>
</evidence>
<accession>A0ABP8W7U2</accession>
<dbReference type="EMBL" id="BAABIM010000002">
    <property type="protein sequence ID" value="GAA4682686.1"/>
    <property type="molecule type" value="Genomic_DNA"/>
</dbReference>
<comment type="caution">
    <text evidence="2">The sequence shown here is derived from an EMBL/GenBank/DDBJ whole genome shotgun (WGS) entry which is preliminary data.</text>
</comment>
<gene>
    <name evidence="2" type="ORF">GCM10023226_19770</name>
</gene>
<evidence type="ECO:0000313" key="2">
    <source>
        <dbReference type="EMBL" id="GAA4682686.1"/>
    </source>
</evidence>